<keyword evidence="5 10" id="KW-0479">Metal-binding</keyword>
<evidence type="ECO:0000256" key="12">
    <source>
        <dbReference type="PIRSR" id="PIRSR006113-2"/>
    </source>
</evidence>
<dbReference type="PANTHER" id="PTHR12589:SF7">
    <property type="entry name" value="6-PYRUVOYL TETRAHYDROBIOPTERIN SYNTHASE"/>
    <property type="match status" value="1"/>
</dbReference>
<keyword evidence="6 10" id="KW-0671">Queuosine biosynthesis</keyword>
<dbReference type="InterPro" id="IPR007115">
    <property type="entry name" value="6-PTP_synth/QueD"/>
</dbReference>
<dbReference type="GO" id="GO:0046872">
    <property type="term" value="F:metal ion binding"/>
    <property type="evidence" value="ECO:0007669"/>
    <property type="project" value="UniProtKB-KW"/>
</dbReference>
<dbReference type="EC" id="4.-.-.-" evidence="10"/>
<dbReference type="Pfam" id="PF01242">
    <property type="entry name" value="PTPS"/>
    <property type="match status" value="1"/>
</dbReference>
<evidence type="ECO:0000256" key="7">
    <source>
        <dbReference type="ARBA" id="ARBA00022833"/>
    </source>
</evidence>
<evidence type="ECO:0000256" key="6">
    <source>
        <dbReference type="ARBA" id="ARBA00022785"/>
    </source>
</evidence>
<evidence type="ECO:0000256" key="3">
    <source>
        <dbReference type="ARBA" id="ARBA00008900"/>
    </source>
</evidence>
<comment type="pathway">
    <text evidence="2 10">Purine metabolism; 7-cyano-7-deazaguanine biosynthesis.</text>
</comment>
<feature type="binding site" evidence="12">
    <location>
        <position position="26"/>
    </location>
    <ligand>
        <name>Zn(2+)</name>
        <dbReference type="ChEBI" id="CHEBI:29105"/>
    </ligand>
</feature>
<dbReference type="UniPathway" id="UPA00391"/>
<evidence type="ECO:0000256" key="1">
    <source>
        <dbReference type="ARBA" id="ARBA00002285"/>
    </source>
</evidence>
<dbReference type="NCBIfam" id="TIGR03367">
    <property type="entry name" value="queuosine_QueD"/>
    <property type="match status" value="1"/>
</dbReference>
<comment type="cofactor">
    <cofactor evidence="10 12">
        <name>Zn(2+)</name>
        <dbReference type="ChEBI" id="CHEBI:29105"/>
    </cofactor>
    <text evidence="10 12">Binds 1 zinc ion per subunit.</text>
</comment>
<dbReference type="SUPFAM" id="SSF55620">
    <property type="entry name" value="Tetrahydrobiopterin biosynthesis enzymes-like"/>
    <property type="match status" value="1"/>
</dbReference>
<reference evidence="13 14" key="1">
    <citation type="submission" date="2020-05" db="EMBL/GenBank/DDBJ databases">
        <authorList>
            <person name="Niu N."/>
        </authorList>
    </citation>
    <scope>NUCLEOTIDE SEQUENCE [LARGE SCALE GENOMIC DNA]</scope>
    <source>
        <strain evidence="13 14">3340-03</strain>
    </source>
</reference>
<feature type="active site" description="Charge relay system" evidence="11">
    <location>
        <position position="129"/>
    </location>
</feature>
<keyword evidence="7 10" id="KW-0862">Zinc</keyword>
<evidence type="ECO:0000313" key="14">
    <source>
        <dbReference type="Proteomes" id="UP000537862"/>
    </source>
</evidence>
<dbReference type="Gene3D" id="3.30.479.10">
    <property type="entry name" value="6-pyruvoyl tetrahydropterin synthase/QueD"/>
    <property type="match status" value="1"/>
</dbReference>
<accession>A0A849P3H2</accession>
<evidence type="ECO:0000256" key="11">
    <source>
        <dbReference type="PIRSR" id="PIRSR006113-1"/>
    </source>
</evidence>
<feature type="binding site" evidence="12">
    <location>
        <position position="28"/>
    </location>
    <ligand>
        <name>Zn(2+)</name>
        <dbReference type="ChEBI" id="CHEBI:29105"/>
    </ligand>
</feature>
<feature type="binding site" evidence="12">
    <location>
        <position position="13"/>
    </location>
    <ligand>
        <name>Zn(2+)</name>
        <dbReference type="ChEBI" id="CHEBI:29105"/>
    </ligand>
</feature>
<name>A0A849P3H2_9BURK</name>
<evidence type="ECO:0000256" key="8">
    <source>
        <dbReference type="ARBA" id="ARBA00023239"/>
    </source>
</evidence>
<keyword evidence="8 10" id="KW-0456">Lyase</keyword>
<comment type="similarity">
    <text evidence="3 10">Belongs to the PTPS family. QueD subfamily.</text>
</comment>
<organism evidence="13 14">
    <name type="scientific">Pelistega suis</name>
    <dbReference type="NCBI Taxonomy" id="1631957"/>
    <lineage>
        <taxon>Bacteria</taxon>
        <taxon>Pseudomonadati</taxon>
        <taxon>Pseudomonadota</taxon>
        <taxon>Betaproteobacteria</taxon>
        <taxon>Burkholderiales</taxon>
        <taxon>Alcaligenaceae</taxon>
        <taxon>Pelistega</taxon>
    </lineage>
</organism>
<comment type="catalytic activity">
    <reaction evidence="9 10">
        <text>7,8-dihydroneopterin 3'-triphosphate + H2O = 6-carboxy-5,6,7,8-tetrahydropterin + triphosphate + acetaldehyde + 2 H(+)</text>
        <dbReference type="Rhea" id="RHEA:27966"/>
        <dbReference type="ChEBI" id="CHEBI:15343"/>
        <dbReference type="ChEBI" id="CHEBI:15377"/>
        <dbReference type="ChEBI" id="CHEBI:15378"/>
        <dbReference type="ChEBI" id="CHEBI:18036"/>
        <dbReference type="ChEBI" id="CHEBI:58462"/>
        <dbReference type="ChEBI" id="CHEBI:61032"/>
        <dbReference type="EC" id="4.1.2.50"/>
    </reaction>
</comment>
<evidence type="ECO:0000313" key="13">
    <source>
        <dbReference type="EMBL" id="NOL50904.1"/>
    </source>
</evidence>
<evidence type="ECO:0000256" key="9">
    <source>
        <dbReference type="ARBA" id="ARBA00048807"/>
    </source>
</evidence>
<dbReference type="AlphaFoldDB" id="A0A849P3H2"/>
<dbReference type="Proteomes" id="UP000537862">
    <property type="component" value="Unassembled WGS sequence"/>
</dbReference>
<feature type="active site" description="Charge relay system" evidence="11">
    <location>
        <position position="70"/>
    </location>
</feature>
<gene>
    <name evidence="13" type="primary">queD</name>
    <name evidence="13" type="ORF">HKX39_01755</name>
</gene>
<dbReference type="RefSeq" id="WP_171679586.1">
    <property type="nucleotide sequence ID" value="NZ_JABGBN010000001.1"/>
</dbReference>
<evidence type="ECO:0000256" key="4">
    <source>
        <dbReference type="ARBA" id="ARBA00018141"/>
    </source>
</evidence>
<evidence type="ECO:0000256" key="10">
    <source>
        <dbReference type="PIRNR" id="PIRNR006113"/>
    </source>
</evidence>
<proteinExistence type="inferred from homology"/>
<comment type="function">
    <text evidence="1">Catalyzes the conversion of 7,8-dihydroneopterin triphosphate (H2NTP) to 6-carboxy-5,6,7,8-tetrahydropterin (CPH4) and acetaldehyde.</text>
</comment>
<comment type="caution">
    <text evidence="13">The sequence shown here is derived from an EMBL/GenBank/DDBJ whole genome shotgun (WGS) entry which is preliminary data.</text>
</comment>
<evidence type="ECO:0000256" key="2">
    <source>
        <dbReference type="ARBA" id="ARBA00005061"/>
    </source>
</evidence>
<sequence>MKVVKTFTFDSSHLLDGHDGKCKNLHGHTYKLEVEVSGSLHMDGPKEGMVIDFSDLKAVVKEQVVDKMDHAFLYNRLNERECAIANLLEGWNLKTYPLEQRTTAEVMSRHIFQLLQEKGLPVTRVRLWETPNSYSEYDEYDG</sequence>
<dbReference type="PIRSF" id="PIRSF006113">
    <property type="entry name" value="PTP_synth"/>
    <property type="match status" value="1"/>
</dbReference>
<dbReference type="PANTHER" id="PTHR12589">
    <property type="entry name" value="PYRUVOYL TETRAHYDROBIOPTERIN SYNTHASE"/>
    <property type="match status" value="1"/>
</dbReference>
<dbReference type="EMBL" id="JABGBN010000001">
    <property type="protein sequence ID" value="NOL50904.1"/>
    <property type="molecule type" value="Genomic_DNA"/>
</dbReference>
<dbReference type="InterPro" id="IPR038418">
    <property type="entry name" value="6-PTP_synth/QueD_sf"/>
</dbReference>
<protein>
    <recommendedName>
        <fullName evidence="4 10">6-carboxy-5,6,7,8-tetrahydropterin synthase</fullName>
        <ecNumber evidence="10">4.-.-.-</ecNumber>
    </recommendedName>
</protein>
<dbReference type="GO" id="GO:0008616">
    <property type="term" value="P:tRNA queuosine(34) biosynthetic process"/>
    <property type="evidence" value="ECO:0007669"/>
    <property type="project" value="UniProtKB-KW"/>
</dbReference>
<evidence type="ECO:0000256" key="5">
    <source>
        <dbReference type="ARBA" id="ARBA00022723"/>
    </source>
</evidence>
<dbReference type="FunFam" id="3.30.479.10:FF:000011">
    <property type="entry name" value="6-carboxy-5,6,7,8-tetrahydropterin synthase"/>
    <property type="match status" value="1"/>
</dbReference>
<feature type="active site" description="Proton acceptor" evidence="11">
    <location>
        <position position="22"/>
    </location>
</feature>
<keyword evidence="14" id="KW-1185">Reference proteome</keyword>
<dbReference type="GO" id="GO:0070497">
    <property type="term" value="F:6-carboxytetrahydropterin synthase activity"/>
    <property type="evidence" value="ECO:0007669"/>
    <property type="project" value="UniProtKB-EC"/>
</dbReference>